<dbReference type="Pfam" id="PF13692">
    <property type="entry name" value="Glyco_trans_1_4"/>
    <property type="match status" value="1"/>
</dbReference>
<gene>
    <name evidence="3" type="ORF">AKJ64_04515</name>
</gene>
<sequence length="373" mass="42475">MEDQVSDSEGLIRPLLVAPFDPEAPYGQHSRPFNFYKYGKKQGHSLGLLSFRSLARDVKNLIMGLRKIANRRAIIISGLNPFWVLFFTLLVKTLNFFGRQERKAIIDLHGSVFHENINYGWKIRAYFYFFPEFISLQLADLIIFASRELKKFSTEAFRLSGKRGRVVENGTNRPKVESEKMAEKALQESIDRKETKIIIMVAPRNSHSNVLAVLRAQDVMELLKDESELVLIILGGGETLDFVPENTKYLGHVSDSVYHALHDLADLAIAPYPPEAVCGGARNKILDYWIHGILLVSTREGTRGIEEAKPGTNFLLSDSDPESFAQSILGALEMGETEKEKIRKSAQDLARRKYLWKEKSKNFFQIIENETCY</sequence>
<keyword evidence="2" id="KW-0472">Membrane</keyword>
<organism evidence="3 4">
    <name type="scientific">candidate division MSBL1 archaeon SCGC-AAA259E17</name>
    <dbReference type="NCBI Taxonomy" id="1698263"/>
    <lineage>
        <taxon>Archaea</taxon>
        <taxon>Methanobacteriati</taxon>
        <taxon>Methanobacteriota</taxon>
        <taxon>candidate division MSBL1</taxon>
    </lineage>
</organism>
<dbReference type="Proteomes" id="UP000070373">
    <property type="component" value="Unassembled WGS sequence"/>
</dbReference>
<proteinExistence type="predicted"/>
<comment type="caution">
    <text evidence="3">The sequence shown here is derived from an EMBL/GenBank/DDBJ whole genome shotgun (WGS) entry which is preliminary data.</text>
</comment>
<keyword evidence="1" id="KW-0808">Transferase</keyword>
<accession>A0A133UC86</accession>
<dbReference type="EMBL" id="LHXN01000101">
    <property type="protein sequence ID" value="KXA91779.1"/>
    <property type="molecule type" value="Genomic_DNA"/>
</dbReference>
<dbReference type="AlphaFoldDB" id="A0A133UC86"/>
<dbReference type="PANTHER" id="PTHR46401:SF2">
    <property type="entry name" value="GLYCOSYLTRANSFERASE WBBK-RELATED"/>
    <property type="match status" value="1"/>
</dbReference>
<evidence type="ECO:0000256" key="2">
    <source>
        <dbReference type="SAM" id="Phobius"/>
    </source>
</evidence>
<evidence type="ECO:0000313" key="4">
    <source>
        <dbReference type="Proteomes" id="UP000070373"/>
    </source>
</evidence>
<dbReference type="PANTHER" id="PTHR46401">
    <property type="entry name" value="GLYCOSYLTRANSFERASE WBBK-RELATED"/>
    <property type="match status" value="1"/>
</dbReference>
<name>A0A133UC86_9EURY</name>
<reference evidence="3 4" key="1">
    <citation type="journal article" date="2016" name="Sci. Rep.">
        <title>Metabolic traits of an uncultured archaeal lineage -MSBL1- from brine pools of the Red Sea.</title>
        <authorList>
            <person name="Mwirichia R."/>
            <person name="Alam I."/>
            <person name="Rashid M."/>
            <person name="Vinu M."/>
            <person name="Ba-Alawi W."/>
            <person name="Anthony Kamau A."/>
            <person name="Kamanda Ngugi D."/>
            <person name="Goker M."/>
            <person name="Klenk H.P."/>
            <person name="Bajic V."/>
            <person name="Stingl U."/>
        </authorList>
    </citation>
    <scope>NUCLEOTIDE SEQUENCE [LARGE SCALE GENOMIC DNA]</scope>
    <source>
        <strain evidence="3">SCGC-AAA259E17</strain>
    </source>
</reference>
<dbReference type="Gene3D" id="3.40.50.2000">
    <property type="entry name" value="Glycogen Phosphorylase B"/>
    <property type="match status" value="1"/>
</dbReference>
<keyword evidence="2" id="KW-1133">Transmembrane helix</keyword>
<dbReference type="SUPFAM" id="SSF53756">
    <property type="entry name" value="UDP-Glycosyltransferase/glycogen phosphorylase"/>
    <property type="match status" value="1"/>
</dbReference>
<feature type="transmembrane region" description="Helical" evidence="2">
    <location>
        <begin position="73"/>
        <end position="91"/>
    </location>
</feature>
<evidence type="ECO:0000256" key="1">
    <source>
        <dbReference type="ARBA" id="ARBA00022679"/>
    </source>
</evidence>
<evidence type="ECO:0000313" key="3">
    <source>
        <dbReference type="EMBL" id="KXA91779.1"/>
    </source>
</evidence>
<evidence type="ECO:0008006" key="5">
    <source>
        <dbReference type="Google" id="ProtNLM"/>
    </source>
</evidence>
<protein>
    <recommendedName>
        <fullName evidence="5">Glycosyl transferase family 1 domain-containing protein</fullName>
    </recommendedName>
</protein>
<keyword evidence="4" id="KW-1185">Reference proteome</keyword>
<dbReference type="GO" id="GO:0016757">
    <property type="term" value="F:glycosyltransferase activity"/>
    <property type="evidence" value="ECO:0007669"/>
    <property type="project" value="TreeGrafter"/>
</dbReference>
<keyword evidence="2" id="KW-0812">Transmembrane</keyword>
<dbReference type="CDD" id="cd03801">
    <property type="entry name" value="GT4_PimA-like"/>
    <property type="match status" value="1"/>
</dbReference>